<evidence type="ECO:0000256" key="8">
    <source>
        <dbReference type="SAM" id="SignalP"/>
    </source>
</evidence>
<dbReference type="OrthoDB" id="10066789at2759"/>
<dbReference type="AlphaFoldDB" id="A0A225W4G6"/>
<dbReference type="EMBL" id="NBNE01001792">
    <property type="protein sequence ID" value="OWZ12641.1"/>
    <property type="molecule type" value="Genomic_DNA"/>
</dbReference>
<sequence>ATMKVFSTIAATSLAIGAVAASEHTERQLVLGGGIIPAGTKTYVAGIRSTADGDTYCGGSLISPTQVLTTTMCTRHQAPNFVSVGTHYLNGTQDGEQIKVVKAQNHTDFNQTSGAYDFALLTLEKPSNKFAPVKLPKADDTDIVPGMWSKAMGWGWTSYPNGSLSYEMQGVSLEVWANDECSQVYAIDDTNVCAGGVAGKDACVGDTGGPLIKENGKGDKDDVLVGLVNWGYGCGDQGAPTVYSRVSAVLPWINSISSGAAQTQQ</sequence>
<dbReference type="InterPro" id="IPR001314">
    <property type="entry name" value="Peptidase_S1A"/>
</dbReference>
<feature type="non-terminal residue" evidence="10">
    <location>
        <position position="1"/>
    </location>
</feature>
<dbReference type="PANTHER" id="PTHR24276:SF98">
    <property type="entry name" value="FI18310P1-RELATED"/>
    <property type="match status" value="1"/>
</dbReference>
<evidence type="ECO:0000256" key="1">
    <source>
        <dbReference type="ARBA" id="ARBA00004613"/>
    </source>
</evidence>
<evidence type="ECO:0000256" key="4">
    <source>
        <dbReference type="ARBA" id="ARBA00022729"/>
    </source>
</evidence>
<feature type="domain" description="Peptidase S1" evidence="9">
    <location>
        <begin position="30"/>
        <end position="258"/>
    </location>
</feature>
<proteinExistence type="inferred from homology"/>
<name>A0A225W4G6_9STRA</name>
<dbReference type="SUPFAM" id="SSF50494">
    <property type="entry name" value="Trypsin-like serine proteases"/>
    <property type="match status" value="1"/>
</dbReference>
<dbReference type="InterPro" id="IPR050430">
    <property type="entry name" value="Peptidase_S1"/>
</dbReference>
<dbReference type="PROSITE" id="PS50240">
    <property type="entry name" value="TRYPSIN_DOM"/>
    <property type="match status" value="1"/>
</dbReference>
<reference evidence="11" key="1">
    <citation type="submission" date="2017-03" db="EMBL/GenBank/DDBJ databases">
        <title>Phytopthora megakarya and P. palmivora, two closely related causual agents of cacao black pod achieved similar genome size and gene model numbers by different mechanisms.</title>
        <authorList>
            <person name="Ali S."/>
            <person name="Shao J."/>
            <person name="Larry D.J."/>
            <person name="Kronmiller B."/>
            <person name="Shen D."/>
            <person name="Strem M.D."/>
            <person name="Melnick R.L."/>
            <person name="Guiltinan M.J."/>
            <person name="Tyler B.M."/>
            <person name="Meinhardt L.W."/>
            <person name="Bailey B.A."/>
        </authorList>
    </citation>
    <scope>NUCLEOTIDE SEQUENCE [LARGE SCALE GENOMIC DNA]</scope>
    <source>
        <strain evidence="11">zdho120</strain>
    </source>
</reference>
<dbReference type="GO" id="GO:0006508">
    <property type="term" value="P:proteolysis"/>
    <property type="evidence" value="ECO:0007669"/>
    <property type="project" value="InterPro"/>
</dbReference>
<dbReference type="PRINTS" id="PR00722">
    <property type="entry name" value="CHYMOTRYPSIN"/>
</dbReference>
<keyword evidence="3" id="KW-0964">Secreted</keyword>
<evidence type="ECO:0000313" key="11">
    <source>
        <dbReference type="Proteomes" id="UP000198211"/>
    </source>
</evidence>
<evidence type="ECO:0000256" key="3">
    <source>
        <dbReference type="ARBA" id="ARBA00022525"/>
    </source>
</evidence>
<comment type="caution">
    <text evidence="10">The sequence shown here is derived from an EMBL/GenBank/DDBJ whole genome shotgun (WGS) entry which is preliminary data.</text>
</comment>
<comment type="subcellular location">
    <subcellularLocation>
        <location evidence="1">Secreted</location>
    </subcellularLocation>
</comment>
<keyword evidence="11" id="KW-1185">Reference proteome</keyword>
<evidence type="ECO:0000313" key="10">
    <source>
        <dbReference type="EMBL" id="OWZ12641.1"/>
    </source>
</evidence>
<evidence type="ECO:0000256" key="7">
    <source>
        <dbReference type="ARBA" id="ARBA00023180"/>
    </source>
</evidence>
<protein>
    <submittedName>
        <fullName evidence="10">Glucanase inhibitor protein</fullName>
    </submittedName>
</protein>
<dbReference type="PANTHER" id="PTHR24276">
    <property type="entry name" value="POLYSERASE-RELATED"/>
    <property type="match status" value="1"/>
</dbReference>
<accession>A0A225W4G6</accession>
<dbReference type="FunFam" id="2.40.10.10:FF:000156">
    <property type="entry name" value="MIP06385p"/>
    <property type="match status" value="1"/>
</dbReference>
<comment type="similarity">
    <text evidence="2">Belongs to the peptidase S1 family.</text>
</comment>
<evidence type="ECO:0000256" key="2">
    <source>
        <dbReference type="ARBA" id="ARBA00007664"/>
    </source>
</evidence>
<keyword evidence="7" id="KW-0325">Glycoprotein</keyword>
<dbReference type="CDD" id="cd00190">
    <property type="entry name" value="Tryp_SPc"/>
    <property type="match status" value="1"/>
</dbReference>
<feature type="chain" id="PRO_5012623880" evidence="8">
    <location>
        <begin position="22"/>
        <end position="265"/>
    </location>
</feature>
<evidence type="ECO:0000256" key="6">
    <source>
        <dbReference type="ARBA" id="ARBA00023157"/>
    </source>
</evidence>
<dbReference type="InterPro" id="IPR001254">
    <property type="entry name" value="Trypsin_dom"/>
</dbReference>
<feature type="signal peptide" evidence="8">
    <location>
        <begin position="1"/>
        <end position="21"/>
    </location>
</feature>
<dbReference type="GO" id="GO:0005576">
    <property type="term" value="C:extracellular region"/>
    <property type="evidence" value="ECO:0007669"/>
    <property type="project" value="UniProtKB-SubCell"/>
</dbReference>
<evidence type="ECO:0000259" key="9">
    <source>
        <dbReference type="PROSITE" id="PS50240"/>
    </source>
</evidence>
<evidence type="ECO:0000256" key="5">
    <source>
        <dbReference type="ARBA" id="ARBA00023026"/>
    </source>
</evidence>
<dbReference type="Proteomes" id="UP000198211">
    <property type="component" value="Unassembled WGS sequence"/>
</dbReference>
<dbReference type="GO" id="GO:0004252">
    <property type="term" value="F:serine-type endopeptidase activity"/>
    <property type="evidence" value="ECO:0007669"/>
    <property type="project" value="InterPro"/>
</dbReference>
<dbReference type="InterPro" id="IPR009003">
    <property type="entry name" value="Peptidase_S1_PA"/>
</dbReference>
<keyword evidence="4 8" id="KW-0732">Signal</keyword>
<dbReference type="STRING" id="4795.A0A225W4G6"/>
<keyword evidence="6" id="KW-1015">Disulfide bond</keyword>
<dbReference type="Pfam" id="PF00089">
    <property type="entry name" value="Trypsin"/>
    <property type="match status" value="1"/>
</dbReference>
<organism evidence="10 11">
    <name type="scientific">Phytophthora megakarya</name>
    <dbReference type="NCBI Taxonomy" id="4795"/>
    <lineage>
        <taxon>Eukaryota</taxon>
        <taxon>Sar</taxon>
        <taxon>Stramenopiles</taxon>
        <taxon>Oomycota</taxon>
        <taxon>Peronosporomycetes</taxon>
        <taxon>Peronosporales</taxon>
        <taxon>Peronosporaceae</taxon>
        <taxon>Phytophthora</taxon>
    </lineage>
</organism>
<keyword evidence="5" id="KW-0843">Virulence</keyword>
<dbReference type="Gene3D" id="2.40.10.10">
    <property type="entry name" value="Trypsin-like serine proteases"/>
    <property type="match status" value="1"/>
</dbReference>
<gene>
    <name evidence="10" type="ORF">PHMEG_00014167</name>
</gene>
<dbReference type="InterPro" id="IPR043504">
    <property type="entry name" value="Peptidase_S1_PA_chymotrypsin"/>
</dbReference>
<dbReference type="SMART" id="SM00020">
    <property type="entry name" value="Tryp_SPc"/>
    <property type="match status" value="1"/>
</dbReference>